<organism evidence="3 4">
    <name type="scientific">Marasmius oreades</name>
    <name type="common">fairy-ring Marasmius</name>
    <dbReference type="NCBI Taxonomy" id="181124"/>
    <lineage>
        <taxon>Eukaryota</taxon>
        <taxon>Fungi</taxon>
        <taxon>Dikarya</taxon>
        <taxon>Basidiomycota</taxon>
        <taxon>Agaricomycotina</taxon>
        <taxon>Agaricomycetes</taxon>
        <taxon>Agaricomycetidae</taxon>
        <taxon>Agaricales</taxon>
        <taxon>Marasmiineae</taxon>
        <taxon>Marasmiaceae</taxon>
        <taxon>Marasmius</taxon>
    </lineage>
</organism>
<dbReference type="EMBL" id="CM032189">
    <property type="protein sequence ID" value="KAG7087042.1"/>
    <property type="molecule type" value="Genomic_DNA"/>
</dbReference>
<evidence type="ECO:0000313" key="4">
    <source>
        <dbReference type="Proteomes" id="UP001049176"/>
    </source>
</evidence>
<feature type="region of interest" description="Disordered" evidence="1">
    <location>
        <begin position="210"/>
        <end position="246"/>
    </location>
</feature>
<feature type="compositionally biased region" description="Polar residues" evidence="1">
    <location>
        <begin position="262"/>
        <end position="275"/>
    </location>
</feature>
<evidence type="ECO:0000256" key="2">
    <source>
        <dbReference type="SAM" id="Phobius"/>
    </source>
</evidence>
<dbReference type="AlphaFoldDB" id="A0A9P7RP20"/>
<evidence type="ECO:0000256" key="1">
    <source>
        <dbReference type="SAM" id="MobiDB-lite"/>
    </source>
</evidence>
<feature type="compositionally biased region" description="Polar residues" evidence="1">
    <location>
        <begin position="291"/>
        <end position="325"/>
    </location>
</feature>
<keyword evidence="4" id="KW-1185">Reference proteome</keyword>
<name>A0A9P7RP20_9AGAR</name>
<dbReference type="KEGG" id="more:E1B28_013021"/>
<feature type="compositionally biased region" description="Low complexity" evidence="1">
    <location>
        <begin position="330"/>
        <end position="348"/>
    </location>
</feature>
<sequence>MIMLDMLETKTQVLGAYGPSLATKTSPQTRRVWIMGTFTFPPWFSSTCWYNYTSFPRSFFYCPPFDKLVMLCPSAPALIHSLTLTFMVNRQFYFTLLISYLAVLPFSHGLQVDIEPTVTAGASSLVTWTRDSTSDPSAFGLVSSSLNSDTGKLGDLVAVLAGEAKRGTAQVVFPSAGQFLLLAVQETKTVGSQPTLARLIPNGKQVSSVGNVAPINKNPPQITTRTSTSKTTVSSSKATVSPSRTTRSVIQTTKIVILPVSTEPSSSEISQTSKPDSTSTRDRGTGTTTTITPQDTRMSLPSVTPSPTISDTNKTASPTPQPTDSDVSRTRSNTFSSSSPESTIVSSPPMIPLPSPTGPQESKRSCKEDSTCFRGHGATIVGTITGVFLVAVVLLEYLRYQRFKARRRLKKFGERFFGEKLSPVRDPVSA</sequence>
<dbReference type="Proteomes" id="UP001049176">
    <property type="component" value="Chromosome 9"/>
</dbReference>
<gene>
    <name evidence="3" type="ORF">E1B28_013021</name>
</gene>
<dbReference type="OrthoDB" id="3058674at2759"/>
<keyword evidence="2" id="KW-0812">Transmembrane</keyword>
<protein>
    <submittedName>
        <fullName evidence="3">Uncharacterized protein</fullName>
    </submittedName>
</protein>
<accession>A0A9P7RP20</accession>
<feature type="compositionally biased region" description="Low complexity" evidence="1">
    <location>
        <begin position="223"/>
        <end position="245"/>
    </location>
</feature>
<dbReference type="GeneID" id="66082096"/>
<comment type="caution">
    <text evidence="3">The sequence shown here is derived from an EMBL/GenBank/DDBJ whole genome shotgun (WGS) entry which is preliminary data.</text>
</comment>
<dbReference type="RefSeq" id="XP_043003513.1">
    <property type="nucleotide sequence ID" value="XM_043158170.1"/>
</dbReference>
<feature type="transmembrane region" description="Helical" evidence="2">
    <location>
        <begin position="377"/>
        <end position="398"/>
    </location>
</feature>
<keyword evidence="2" id="KW-1133">Transmembrane helix</keyword>
<reference evidence="3" key="1">
    <citation type="journal article" date="2021" name="Genome Biol. Evol.">
        <title>The assembled and annotated genome of the fairy-ring fungus Marasmius oreades.</title>
        <authorList>
            <person name="Hiltunen M."/>
            <person name="Ament-Velasquez S.L."/>
            <person name="Johannesson H."/>
        </authorList>
    </citation>
    <scope>NUCLEOTIDE SEQUENCE</scope>
    <source>
        <strain evidence="3">03SP1</strain>
    </source>
</reference>
<keyword evidence="2" id="KW-0472">Membrane</keyword>
<feature type="region of interest" description="Disordered" evidence="1">
    <location>
        <begin position="261"/>
        <end position="369"/>
    </location>
</feature>
<evidence type="ECO:0000313" key="3">
    <source>
        <dbReference type="EMBL" id="KAG7087042.1"/>
    </source>
</evidence>
<proteinExistence type="predicted"/>